<gene>
    <name evidence="2" type="ORF">K444DRAFT_413966</name>
</gene>
<protein>
    <submittedName>
        <fullName evidence="2">Uncharacterized protein</fullName>
    </submittedName>
</protein>
<feature type="region of interest" description="Disordered" evidence="1">
    <location>
        <begin position="143"/>
        <end position="167"/>
    </location>
</feature>
<evidence type="ECO:0000313" key="3">
    <source>
        <dbReference type="Proteomes" id="UP000235371"/>
    </source>
</evidence>
<sequence length="167" mass="18224">MQKDKLPALSGVAHEFELKANKSTPPGKYCAGLWESDLVVQLGWAVNSGPFARPIGHRRPIKYRAPSWSWAAVDGEIVFHLRREAFRHGSLFTAQVLSAQCVPSSTDPYGQVSDGYLELATILFRVSIPKDVQDPGARTNITLEKGDTLTGPGHAIIDSPDDNTRIG</sequence>
<dbReference type="Proteomes" id="UP000235371">
    <property type="component" value="Unassembled WGS sequence"/>
</dbReference>
<dbReference type="PANTHER" id="PTHR33112:SF8">
    <property type="entry name" value="HETEROKARYON INCOMPATIBILITY DOMAIN-CONTAINING PROTEIN"/>
    <property type="match status" value="1"/>
</dbReference>
<evidence type="ECO:0000256" key="1">
    <source>
        <dbReference type="SAM" id="MobiDB-lite"/>
    </source>
</evidence>
<dbReference type="EMBL" id="KZ613817">
    <property type="protein sequence ID" value="PMD58629.1"/>
    <property type="molecule type" value="Genomic_DNA"/>
</dbReference>
<proteinExistence type="predicted"/>
<organism evidence="2 3">
    <name type="scientific">Hyaloscypha bicolor E</name>
    <dbReference type="NCBI Taxonomy" id="1095630"/>
    <lineage>
        <taxon>Eukaryota</taxon>
        <taxon>Fungi</taxon>
        <taxon>Dikarya</taxon>
        <taxon>Ascomycota</taxon>
        <taxon>Pezizomycotina</taxon>
        <taxon>Leotiomycetes</taxon>
        <taxon>Helotiales</taxon>
        <taxon>Hyaloscyphaceae</taxon>
        <taxon>Hyaloscypha</taxon>
        <taxon>Hyaloscypha bicolor</taxon>
    </lineage>
</organism>
<name>A0A2J6T6J5_9HELO</name>
<keyword evidence="3" id="KW-1185">Reference proteome</keyword>
<dbReference type="InParanoid" id="A0A2J6T6J5"/>
<accession>A0A2J6T6J5</accession>
<dbReference type="RefSeq" id="XP_024735533.1">
    <property type="nucleotide sequence ID" value="XM_024872639.1"/>
</dbReference>
<dbReference type="AlphaFoldDB" id="A0A2J6T6J5"/>
<dbReference type="STRING" id="1095630.A0A2J6T6J5"/>
<dbReference type="OrthoDB" id="5347061at2759"/>
<reference evidence="2 3" key="1">
    <citation type="submission" date="2016-04" db="EMBL/GenBank/DDBJ databases">
        <title>A degradative enzymes factory behind the ericoid mycorrhizal symbiosis.</title>
        <authorList>
            <consortium name="DOE Joint Genome Institute"/>
            <person name="Martino E."/>
            <person name="Morin E."/>
            <person name="Grelet G."/>
            <person name="Kuo A."/>
            <person name="Kohler A."/>
            <person name="Daghino S."/>
            <person name="Barry K."/>
            <person name="Choi C."/>
            <person name="Cichocki N."/>
            <person name="Clum A."/>
            <person name="Copeland A."/>
            <person name="Hainaut M."/>
            <person name="Haridas S."/>
            <person name="Labutti K."/>
            <person name="Lindquist E."/>
            <person name="Lipzen A."/>
            <person name="Khouja H.-R."/>
            <person name="Murat C."/>
            <person name="Ohm R."/>
            <person name="Olson A."/>
            <person name="Spatafora J."/>
            <person name="Veneault-Fourrey C."/>
            <person name="Henrissat B."/>
            <person name="Grigoriev I."/>
            <person name="Martin F."/>
            <person name="Perotto S."/>
        </authorList>
    </citation>
    <scope>NUCLEOTIDE SEQUENCE [LARGE SCALE GENOMIC DNA]</scope>
    <source>
        <strain evidence="2 3">E</strain>
    </source>
</reference>
<dbReference type="GeneID" id="36580719"/>
<evidence type="ECO:0000313" key="2">
    <source>
        <dbReference type="EMBL" id="PMD58629.1"/>
    </source>
</evidence>
<dbReference type="PANTHER" id="PTHR33112">
    <property type="entry name" value="DOMAIN PROTEIN, PUTATIVE-RELATED"/>
    <property type="match status" value="1"/>
</dbReference>